<dbReference type="EMBL" id="CADCTU010000867">
    <property type="protein sequence ID" value="CAA9360185.1"/>
    <property type="molecule type" value="Genomic_DNA"/>
</dbReference>
<protein>
    <recommendedName>
        <fullName evidence="2">Response regulatory domain-containing protein</fullName>
    </recommendedName>
</protein>
<feature type="non-terminal residue" evidence="1">
    <location>
        <position position="67"/>
    </location>
</feature>
<gene>
    <name evidence="1" type="ORF">AVDCRST_MAG11-4072</name>
</gene>
<dbReference type="Gene3D" id="3.40.50.2300">
    <property type="match status" value="1"/>
</dbReference>
<proteinExistence type="predicted"/>
<dbReference type="InterPro" id="IPR011006">
    <property type="entry name" value="CheY-like_superfamily"/>
</dbReference>
<dbReference type="AlphaFoldDB" id="A0A6J4MI95"/>
<sequence length="67" mass="7437">MLSRIRMAPDTKCILLVEDNDDDAALALRALRTNRIANEVIHARDGADARDYLFALGDHAARDVCEV</sequence>
<reference evidence="1" key="1">
    <citation type="submission" date="2020-02" db="EMBL/GenBank/DDBJ databases">
        <authorList>
            <person name="Meier V. D."/>
        </authorList>
    </citation>
    <scope>NUCLEOTIDE SEQUENCE</scope>
    <source>
        <strain evidence="1">AVDCRST_MAG11</strain>
    </source>
</reference>
<evidence type="ECO:0000313" key="1">
    <source>
        <dbReference type="EMBL" id="CAA9360185.1"/>
    </source>
</evidence>
<dbReference type="SUPFAM" id="SSF52172">
    <property type="entry name" value="CheY-like"/>
    <property type="match status" value="1"/>
</dbReference>
<evidence type="ECO:0008006" key="2">
    <source>
        <dbReference type="Google" id="ProtNLM"/>
    </source>
</evidence>
<name>A0A6J4MI95_9BACT</name>
<accession>A0A6J4MI95</accession>
<organism evidence="1">
    <name type="scientific">uncultured Gemmatimonadaceae bacterium</name>
    <dbReference type="NCBI Taxonomy" id="246130"/>
    <lineage>
        <taxon>Bacteria</taxon>
        <taxon>Pseudomonadati</taxon>
        <taxon>Gemmatimonadota</taxon>
        <taxon>Gemmatimonadia</taxon>
        <taxon>Gemmatimonadales</taxon>
        <taxon>Gemmatimonadaceae</taxon>
        <taxon>environmental samples</taxon>
    </lineage>
</organism>